<name>A0A4Z2GBK2_9TELE</name>
<evidence type="ECO:0000313" key="2">
    <source>
        <dbReference type="Proteomes" id="UP000314294"/>
    </source>
</evidence>
<dbReference type="AlphaFoldDB" id="A0A4Z2GBK2"/>
<evidence type="ECO:0000313" key="1">
    <source>
        <dbReference type="EMBL" id="TNN50966.1"/>
    </source>
</evidence>
<comment type="caution">
    <text evidence="1">The sequence shown here is derived from an EMBL/GenBank/DDBJ whole genome shotgun (WGS) entry which is preliminary data.</text>
</comment>
<organism evidence="1 2">
    <name type="scientific">Liparis tanakae</name>
    <name type="common">Tanaka's snailfish</name>
    <dbReference type="NCBI Taxonomy" id="230148"/>
    <lineage>
        <taxon>Eukaryota</taxon>
        <taxon>Metazoa</taxon>
        <taxon>Chordata</taxon>
        <taxon>Craniata</taxon>
        <taxon>Vertebrata</taxon>
        <taxon>Euteleostomi</taxon>
        <taxon>Actinopterygii</taxon>
        <taxon>Neopterygii</taxon>
        <taxon>Teleostei</taxon>
        <taxon>Neoteleostei</taxon>
        <taxon>Acanthomorphata</taxon>
        <taxon>Eupercaria</taxon>
        <taxon>Perciformes</taxon>
        <taxon>Cottioidei</taxon>
        <taxon>Cottales</taxon>
        <taxon>Liparidae</taxon>
        <taxon>Liparis</taxon>
    </lineage>
</organism>
<keyword evidence="2" id="KW-1185">Reference proteome</keyword>
<protein>
    <submittedName>
        <fullName evidence="1">Uncharacterized protein</fullName>
    </submittedName>
</protein>
<dbReference type="EMBL" id="SRLO01000599">
    <property type="protein sequence ID" value="TNN50966.1"/>
    <property type="molecule type" value="Genomic_DNA"/>
</dbReference>
<accession>A0A4Z2GBK2</accession>
<dbReference type="Proteomes" id="UP000314294">
    <property type="component" value="Unassembled WGS sequence"/>
</dbReference>
<gene>
    <name evidence="1" type="ORF">EYF80_038839</name>
</gene>
<reference evidence="1 2" key="1">
    <citation type="submission" date="2019-03" db="EMBL/GenBank/DDBJ databases">
        <title>First draft genome of Liparis tanakae, snailfish: a comprehensive survey of snailfish specific genes.</title>
        <authorList>
            <person name="Kim W."/>
            <person name="Song I."/>
            <person name="Jeong J.-H."/>
            <person name="Kim D."/>
            <person name="Kim S."/>
            <person name="Ryu S."/>
            <person name="Song J.Y."/>
            <person name="Lee S.K."/>
        </authorList>
    </citation>
    <scope>NUCLEOTIDE SEQUENCE [LARGE SCALE GENOMIC DNA]</scope>
    <source>
        <tissue evidence="1">Muscle</tissue>
    </source>
</reference>
<proteinExistence type="predicted"/>
<sequence length="108" mass="11519">MSLSARSSGGRSSANELRWAHLCSSSSRFLDVCVSFPAFLNGGCVSAAPGSSGAFCCSERRHAAMTTAVVSSHWSGYSPPRPRRCGCSSSKVDSRFLDFPERTEDAFS</sequence>